<name>A0A917DVT9_9BACT</name>
<evidence type="ECO:0000313" key="4">
    <source>
        <dbReference type="Proteomes" id="UP000609064"/>
    </source>
</evidence>
<dbReference type="InterPro" id="IPR022742">
    <property type="entry name" value="Hydrolase_4"/>
</dbReference>
<reference evidence="3" key="2">
    <citation type="submission" date="2020-09" db="EMBL/GenBank/DDBJ databases">
        <authorList>
            <person name="Sun Q."/>
            <person name="Zhou Y."/>
        </authorList>
    </citation>
    <scope>NUCLEOTIDE SEQUENCE</scope>
    <source>
        <strain evidence="3">CGMCC 1.15958</strain>
    </source>
</reference>
<dbReference type="RefSeq" id="WP_188768687.1">
    <property type="nucleotide sequence ID" value="NZ_BMKK01000009.1"/>
</dbReference>
<dbReference type="InterPro" id="IPR029058">
    <property type="entry name" value="AB_hydrolase_fold"/>
</dbReference>
<feature type="signal peptide" evidence="1">
    <location>
        <begin position="1"/>
        <end position="20"/>
    </location>
</feature>
<protein>
    <submittedName>
        <fullName evidence="3">Alpha/beta hydrolase</fullName>
    </submittedName>
</protein>
<reference evidence="3" key="1">
    <citation type="journal article" date="2014" name="Int. J. Syst. Evol. Microbiol.">
        <title>Complete genome sequence of Corynebacterium casei LMG S-19264T (=DSM 44701T), isolated from a smear-ripened cheese.</title>
        <authorList>
            <consortium name="US DOE Joint Genome Institute (JGI-PGF)"/>
            <person name="Walter F."/>
            <person name="Albersmeier A."/>
            <person name="Kalinowski J."/>
            <person name="Ruckert C."/>
        </authorList>
    </citation>
    <scope>NUCLEOTIDE SEQUENCE</scope>
    <source>
        <strain evidence="3">CGMCC 1.15958</strain>
    </source>
</reference>
<dbReference type="Pfam" id="PF12146">
    <property type="entry name" value="Hydrolase_4"/>
    <property type="match status" value="1"/>
</dbReference>
<accession>A0A917DVT9</accession>
<dbReference type="SUPFAM" id="SSF53474">
    <property type="entry name" value="alpha/beta-Hydrolases"/>
    <property type="match status" value="1"/>
</dbReference>
<evidence type="ECO:0000256" key="1">
    <source>
        <dbReference type="SAM" id="SignalP"/>
    </source>
</evidence>
<keyword evidence="4" id="KW-1185">Reference proteome</keyword>
<evidence type="ECO:0000313" key="3">
    <source>
        <dbReference type="EMBL" id="GGD71638.1"/>
    </source>
</evidence>
<keyword evidence="3" id="KW-0378">Hydrolase</keyword>
<organism evidence="3 4">
    <name type="scientific">Emticicia aquatilis</name>
    <dbReference type="NCBI Taxonomy" id="1537369"/>
    <lineage>
        <taxon>Bacteria</taxon>
        <taxon>Pseudomonadati</taxon>
        <taxon>Bacteroidota</taxon>
        <taxon>Cytophagia</taxon>
        <taxon>Cytophagales</taxon>
        <taxon>Leadbetterellaceae</taxon>
        <taxon>Emticicia</taxon>
    </lineage>
</organism>
<dbReference type="Gene3D" id="3.40.50.1820">
    <property type="entry name" value="alpha/beta hydrolase"/>
    <property type="match status" value="1"/>
</dbReference>
<comment type="caution">
    <text evidence="3">The sequence shown here is derived from an EMBL/GenBank/DDBJ whole genome shotgun (WGS) entry which is preliminary data.</text>
</comment>
<dbReference type="AlphaFoldDB" id="A0A917DVT9"/>
<keyword evidence="1" id="KW-0732">Signal</keyword>
<feature type="domain" description="Serine aminopeptidase S33" evidence="2">
    <location>
        <begin position="191"/>
        <end position="280"/>
    </location>
</feature>
<dbReference type="EMBL" id="BMKK01000009">
    <property type="protein sequence ID" value="GGD71638.1"/>
    <property type="molecule type" value="Genomic_DNA"/>
</dbReference>
<sequence length="463" mass="51201">MKKLLFTLLTNTLIVIISYAQDITGPWNGVLKVGGTQLRVVVNISKTEEGYKSTLDSPDQGAKGIAISKTTFENSKLSFEIPVAKIEYMGEWQNEKFIGIFKQNGKEIPLELNRGGVSVEAVKRPQEPQKPYPYYSEDVTFENPKAQISLAGTLTLPQKEGVFPAVILISGSGPQNRDEELLGHKPFLVISDYLTRNGIAVLRFDDRGVGQSKGVFKTATSADNASDVESAVAYLKTRKEIKQIGLMGHSEGGLIAPIVAANNKNVAFIVLLAGTGIRGDKLLLMQQELISRANGESEKEIELSKKINEKAFELIVKSNNDEQLKKDLATYMSQVLKENPEIKPKNISDEDFVAEQVKSIVGPWMQYFLKYDPASSLTKVKCPILALNGEKDLQVPAKENLTAIERIAKNAGNKDVTTKIYAGLNHLFQECKTGSPAEYPTIQQTFSPLVMEDFTQWIKQKTK</sequence>
<proteinExistence type="predicted"/>
<feature type="chain" id="PRO_5037411442" evidence="1">
    <location>
        <begin position="21"/>
        <end position="463"/>
    </location>
</feature>
<dbReference type="Proteomes" id="UP000609064">
    <property type="component" value="Unassembled WGS sequence"/>
</dbReference>
<dbReference type="InterPro" id="IPR053145">
    <property type="entry name" value="AB_hydrolase_Est10"/>
</dbReference>
<dbReference type="PANTHER" id="PTHR43265:SF1">
    <property type="entry name" value="ESTERASE ESTD"/>
    <property type="match status" value="1"/>
</dbReference>
<gene>
    <name evidence="3" type="ORF">GCM10011514_39670</name>
</gene>
<dbReference type="PANTHER" id="PTHR43265">
    <property type="entry name" value="ESTERASE ESTD"/>
    <property type="match status" value="1"/>
</dbReference>
<evidence type="ECO:0000259" key="2">
    <source>
        <dbReference type="Pfam" id="PF12146"/>
    </source>
</evidence>
<dbReference type="GO" id="GO:0052689">
    <property type="term" value="F:carboxylic ester hydrolase activity"/>
    <property type="evidence" value="ECO:0007669"/>
    <property type="project" value="TreeGrafter"/>
</dbReference>